<organism evidence="1 2">
    <name type="scientific">Serratia aquatilis</name>
    <dbReference type="NCBI Taxonomy" id="1737515"/>
    <lineage>
        <taxon>Bacteria</taxon>
        <taxon>Pseudomonadati</taxon>
        <taxon>Pseudomonadota</taxon>
        <taxon>Gammaproteobacteria</taxon>
        <taxon>Enterobacterales</taxon>
        <taxon>Yersiniaceae</taxon>
        <taxon>Serratia</taxon>
    </lineage>
</organism>
<evidence type="ECO:0000313" key="1">
    <source>
        <dbReference type="EMBL" id="MFC0227632.1"/>
    </source>
</evidence>
<name>A0ABV6EF53_9GAMM</name>
<keyword evidence="2" id="KW-1185">Reference proteome</keyword>
<reference evidence="1 2" key="1">
    <citation type="submission" date="2024-09" db="EMBL/GenBank/DDBJ databases">
        <authorList>
            <person name="Sun Q."/>
            <person name="Mori K."/>
        </authorList>
    </citation>
    <scope>NUCLEOTIDE SEQUENCE [LARGE SCALE GENOMIC DNA]</scope>
    <source>
        <strain evidence="1 2">CCM 8626</strain>
    </source>
</reference>
<evidence type="ECO:0000313" key="2">
    <source>
        <dbReference type="Proteomes" id="UP001589792"/>
    </source>
</evidence>
<accession>A0ABV6EF53</accession>
<dbReference type="Proteomes" id="UP001589792">
    <property type="component" value="Unassembled WGS sequence"/>
</dbReference>
<gene>
    <name evidence="1" type="ORF">ACFFJ3_14155</name>
</gene>
<dbReference type="RefSeq" id="WP_380676431.1">
    <property type="nucleotide sequence ID" value="NZ_CP173186.1"/>
</dbReference>
<proteinExistence type="predicted"/>
<protein>
    <recommendedName>
        <fullName evidence="3">BRCT domain-containing protein</fullName>
    </recommendedName>
</protein>
<comment type="caution">
    <text evidence="1">The sequence shown here is derived from an EMBL/GenBank/DDBJ whole genome shotgun (WGS) entry which is preliminary data.</text>
</comment>
<evidence type="ECO:0008006" key="3">
    <source>
        <dbReference type="Google" id="ProtNLM"/>
    </source>
</evidence>
<dbReference type="EMBL" id="JBHLXG010000013">
    <property type="protein sequence ID" value="MFC0227632.1"/>
    <property type="molecule type" value="Genomic_DNA"/>
</dbReference>
<sequence length="289" mass="32919">MKNAIAIRFDYSDNRKNPEDILLILSEYVKFYKNIGIISLSSINEKNSAQFDLVSLQDGSAIAWIRCKISNWENFIFNSAEDLADYLDDNPEIATGEDLEAASTFLSNSVAKNADQSLVTEPYIDMEQLGKVLSDYSVLNSKLYPEESASIGIGQPGDSDFSKFKTLTKCFVFTGNIVDMLSNEIKHHKRSSKFYVHVPVNKGHNVWRLEELLTENHFAVRVINSDWLESYQSGFIDPIGPKDLMEAVIEYDEIITNISKKKIRKQIRNAKILEVIDITRNRGEQNDLF</sequence>